<dbReference type="SUPFAM" id="SSF51905">
    <property type="entry name" value="FAD/NAD(P)-binding domain"/>
    <property type="match status" value="1"/>
</dbReference>
<dbReference type="PROSITE" id="PS00626">
    <property type="entry name" value="RCC1_2"/>
    <property type="match status" value="2"/>
</dbReference>
<dbReference type="PRINTS" id="PR00633">
    <property type="entry name" value="RCCNDNSATION"/>
</dbReference>
<reference evidence="4 5" key="1">
    <citation type="submission" date="2020-02" db="EMBL/GenBank/DDBJ databases">
        <authorList>
            <person name="Ma Q."/>
            <person name="Huang Y."/>
            <person name="Song X."/>
            <person name="Pei D."/>
        </authorList>
    </citation>
    <scope>NUCLEOTIDE SEQUENCE [LARGE SCALE GENOMIC DNA]</scope>
    <source>
        <strain evidence="4">Sxm20200214</strain>
        <tissue evidence="4">Leaf</tissue>
    </source>
</reference>
<dbReference type="GO" id="GO:0005739">
    <property type="term" value="C:mitochondrion"/>
    <property type="evidence" value="ECO:0007669"/>
    <property type="project" value="TreeGrafter"/>
</dbReference>
<dbReference type="InterPro" id="IPR036188">
    <property type="entry name" value="FAD/NAD-bd_sf"/>
</dbReference>
<dbReference type="PROSITE" id="PS50012">
    <property type="entry name" value="RCC1_3"/>
    <property type="match status" value="7"/>
</dbReference>
<dbReference type="InterPro" id="IPR051205">
    <property type="entry name" value="UbiH/COQ6_monooxygenase"/>
</dbReference>
<organism evidence="4 5">
    <name type="scientific">Brassica carinata</name>
    <name type="common">Ethiopian mustard</name>
    <name type="synonym">Abyssinian cabbage</name>
    <dbReference type="NCBI Taxonomy" id="52824"/>
    <lineage>
        <taxon>Eukaryota</taxon>
        <taxon>Viridiplantae</taxon>
        <taxon>Streptophyta</taxon>
        <taxon>Embryophyta</taxon>
        <taxon>Tracheophyta</taxon>
        <taxon>Spermatophyta</taxon>
        <taxon>Magnoliopsida</taxon>
        <taxon>eudicotyledons</taxon>
        <taxon>Gunneridae</taxon>
        <taxon>Pentapetalae</taxon>
        <taxon>rosids</taxon>
        <taxon>malvids</taxon>
        <taxon>Brassicales</taxon>
        <taxon>Brassicaceae</taxon>
        <taxon>Brassiceae</taxon>
        <taxon>Brassica</taxon>
    </lineage>
</organism>
<feature type="repeat" description="RCC1" evidence="2">
    <location>
        <begin position="247"/>
        <end position="301"/>
    </location>
</feature>
<keyword evidence="5" id="KW-1185">Reference proteome</keyword>
<dbReference type="PANTHER" id="PTHR43876">
    <property type="entry name" value="UBIQUINONE BIOSYNTHESIS MONOOXYGENASE COQ6, MITOCHONDRIAL"/>
    <property type="match status" value="1"/>
</dbReference>
<dbReference type="Gene3D" id="3.50.50.60">
    <property type="entry name" value="FAD/NAD(P)-binding domain"/>
    <property type="match status" value="2"/>
</dbReference>
<evidence type="ECO:0000256" key="1">
    <source>
        <dbReference type="ARBA" id="ARBA00022737"/>
    </source>
</evidence>
<sequence length="900" mass="97438">MDIGEIIGEVAAPVSIPTKSAIYVWGYNQSGQTGRKGQESLLRIPKQLPPELFGCPASGANSRWLDISCGREHTAAVASDGSLFTWGANEYGQLGDGTEVGRKHPKKVKQLQSEFVKFVSCGAFCTAAIAEPRDNDGTLSKSRLWVWGQNQGSNLPRLFSGAFPANTAIRQVSCGTAHVVALSEDGLLQAWGYNEQGQLGRGVTCEGLQAPRVITAYAKFLDEAPELVKITQVSCGEYHTAAVSDMGEVYTWGLGSMGQLGHVSLQSGDKELIPRRVAGLDGVSMKEVACGGVHTCALSVEGALYAWGGGQAGQLGLGPQSGFLFSISNGSEMLLRNVPVLVIPIDVRLVACGHSHTLVYMREGRICGWGYNSYGQAANEKSSYAWYPSPVDWCVGQVRKLAAGGGHSAVLTDAFSLKELCEFQLADSVNLSNASKIQDVAFRMGSEALARLCERLRVLARQLRTNVCGSKHIFQRACSTHVTRKVSSTAGSNESNANSTGDSPQHDIAIVGGGMVGIALAASLASKPLTKHLNVAIIDNNPLLGRKNIIEKGHLPDPRVSTVTPATISFLKDIGAWKYIEEQRHAYFDKMQVWDYTGLGYTRYNAKDVDQDILGCVVENKVLQSSQLSCVQESDLQKTIYPARLNSMDMLPSSSLTGLGEAPCETGAKRWKQRLCKTGGRCGGSKSRVRELAGIKTTGWNYSQNAIICTVEHTVENFTAWQRFLPNGPIALLPVGDKFSNIVWTMDPTEASDRRSMSEDDFIKAVNDALDYGYGPHPETTSSGGSSLSWLTGDVNISAKERFETPPKVVKLSSERMMFTLSSRHAEDYANLLKRYEAERKPANIAMMAVLDGIQKMYAVNFGPLNAFRAAAFHGAHYISPLKKRIISYASGEQSLPLFS</sequence>
<dbReference type="SUPFAM" id="SSF50985">
    <property type="entry name" value="RCC1/BLIP-II"/>
    <property type="match status" value="2"/>
</dbReference>
<accession>A0A8X7QT62</accession>
<evidence type="ECO:0000313" key="4">
    <source>
        <dbReference type="EMBL" id="KAG2273258.1"/>
    </source>
</evidence>
<dbReference type="Proteomes" id="UP000886595">
    <property type="component" value="Unassembled WGS sequence"/>
</dbReference>
<keyword evidence="1" id="KW-0677">Repeat</keyword>
<evidence type="ECO:0000313" key="5">
    <source>
        <dbReference type="Proteomes" id="UP000886595"/>
    </source>
</evidence>
<dbReference type="Pfam" id="PF00415">
    <property type="entry name" value="RCC1"/>
    <property type="match status" value="2"/>
</dbReference>
<evidence type="ECO:0000256" key="2">
    <source>
        <dbReference type="PROSITE-ProRule" id="PRU00235"/>
    </source>
</evidence>
<dbReference type="AlphaFoldDB" id="A0A8X7QT62"/>
<dbReference type="Pfam" id="PF25390">
    <property type="entry name" value="WD40_RLD"/>
    <property type="match status" value="1"/>
</dbReference>
<feature type="repeat" description="RCC1" evidence="2">
    <location>
        <begin position="20"/>
        <end position="80"/>
    </location>
</feature>
<protein>
    <recommendedName>
        <fullName evidence="3">RCC1-like domain-containing protein</fullName>
    </recommendedName>
</protein>
<feature type="repeat" description="RCC1" evidence="2">
    <location>
        <begin position="186"/>
        <end position="246"/>
    </location>
</feature>
<proteinExistence type="predicted"/>
<feature type="repeat" description="RCC1" evidence="2">
    <location>
        <begin position="364"/>
        <end position="414"/>
    </location>
</feature>
<dbReference type="GO" id="GO:0016123">
    <property type="term" value="P:xanthophyll biosynthetic process"/>
    <property type="evidence" value="ECO:0007669"/>
    <property type="project" value="TreeGrafter"/>
</dbReference>
<name>A0A8X7QT62_BRACI</name>
<feature type="repeat" description="RCC1" evidence="2">
    <location>
        <begin position="302"/>
        <end position="363"/>
    </location>
</feature>
<gene>
    <name evidence="4" type="ORF">Bca52824_067813</name>
</gene>
<feature type="domain" description="RCC1-like" evidence="3">
    <location>
        <begin position="166"/>
        <end position="413"/>
    </location>
</feature>
<feature type="repeat" description="RCC1" evidence="2">
    <location>
        <begin position="142"/>
        <end position="185"/>
    </location>
</feature>
<dbReference type="GO" id="GO:0016120">
    <property type="term" value="P:carotene biosynthetic process"/>
    <property type="evidence" value="ECO:0007669"/>
    <property type="project" value="TreeGrafter"/>
</dbReference>
<dbReference type="Gene3D" id="2.130.10.30">
    <property type="entry name" value="Regulator of chromosome condensation 1/beta-lactamase-inhibitor protein II"/>
    <property type="match status" value="2"/>
</dbReference>
<dbReference type="InterPro" id="IPR009091">
    <property type="entry name" value="RCC1/BLIP-II"/>
</dbReference>
<dbReference type="InterPro" id="IPR000408">
    <property type="entry name" value="Reg_chr_condens"/>
</dbReference>
<dbReference type="OrthoDB" id="683240at2759"/>
<dbReference type="EMBL" id="JAAMPC010000013">
    <property type="protein sequence ID" value="KAG2273258.1"/>
    <property type="molecule type" value="Genomic_DNA"/>
</dbReference>
<dbReference type="PANTHER" id="PTHR43876:SF7">
    <property type="entry name" value="UBIQUINONE BIOSYNTHESIS MONOOXYGENASE COQ6, MITOCHONDRIAL"/>
    <property type="match status" value="1"/>
</dbReference>
<evidence type="ECO:0000259" key="3">
    <source>
        <dbReference type="Pfam" id="PF25390"/>
    </source>
</evidence>
<comment type="caution">
    <text evidence="4">The sequence shown here is derived from an EMBL/GenBank/DDBJ whole genome shotgun (WGS) entry which is preliminary data.</text>
</comment>
<dbReference type="InterPro" id="IPR058923">
    <property type="entry name" value="RCC1-like_dom"/>
</dbReference>
<feature type="repeat" description="RCC1" evidence="2">
    <location>
        <begin position="81"/>
        <end position="132"/>
    </location>
</feature>